<keyword evidence="1" id="KW-1133">Transmembrane helix</keyword>
<dbReference type="AlphaFoldDB" id="A0A9D0ZFP6"/>
<dbReference type="Pfam" id="PF04474">
    <property type="entry name" value="DUF554"/>
    <property type="match status" value="1"/>
</dbReference>
<name>A0A9D0ZFP6_9FIRM</name>
<comment type="caution">
    <text evidence="2">The sequence shown here is derived from an EMBL/GenBank/DDBJ whole genome shotgun (WGS) entry which is preliminary data.</text>
</comment>
<evidence type="ECO:0000313" key="2">
    <source>
        <dbReference type="EMBL" id="HIQ78494.1"/>
    </source>
</evidence>
<dbReference type="EMBL" id="DVGA01000044">
    <property type="protein sequence ID" value="HIQ78494.1"/>
    <property type="molecule type" value="Genomic_DNA"/>
</dbReference>
<proteinExistence type="predicted"/>
<feature type="transmembrane region" description="Helical" evidence="1">
    <location>
        <begin position="101"/>
        <end position="124"/>
    </location>
</feature>
<feature type="transmembrane region" description="Helical" evidence="1">
    <location>
        <begin position="55"/>
        <end position="74"/>
    </location>
</feature>
<gene>
    <name evidence="2" type="ORF">IAB77_04480</name>
</gene>
<protein>
    <submittedName>
        <fullName evidence="2">DUF554 domain-containing protein</fullName>
    </submittedName>
</protein>
<organism evidence="2 3">
    <name type="scientific">Candidatus Scatomorpha intestinavium</name>
    <dbReference type="NCBI Taxonomy" id="2840922"/>
    <lineage>
        <taxon>Bacteria</taxon>
        <taxon>Bacillati</taxon>
        <taxon>Bacillota</taxon>
        <taxon>Clostridia</taxon>
        <taxon>Eubacteriales</taxon>
        <taxon>Candidatus Scatomorpha</taxon>
    </lineage>
</organism>
<sequence>MLGVIANSAAVLCGGLIGALFGGRIREKYTNALLAALALASVGLGVVYCVETADALCLIVCVSVGTLIGELLRIDDGVEALGALAGRLAGRAGGSGGFTQAFVSCSILYCVGSMSVMGSVQAGISGDNSLLFAKAVLDFAASLAYGAALGIGVPASAVCVLAVEGAITLLAGSVSALLTGAVVAEMAAVGGVLLIGLGINLLGLRAERLKVANMLPGVFLPIAYIPLSEWLSSLL</sequence>
<dbReference type="Proteomes" id="UP000824262">
    <property type="component" value="Unassembled WGS sequence"/>
</dbReference>
<feature type="transmembrane region" description="Helical" evidence="1">
    <location>
        <begin position="211"/>
        <end position="227"/>
    </location>
</feature>
<dbReference type="PANTHER" id="PTHR36111:SF2">
    <property type="entry name" value="INNER MEMBRANE PROTEIN"/>
    <property type="match status" value="1"/>
</dbReference>
<dbReference type="PANTHER" id="PTHR36111">
    <property type="entry name" value="INNER MEMBRANE PROTEIN-RELATED"/>
    <property type="match status" value="1"/>
</dbReference>
<reference evidence="2" key="1">
    <citation type="submission" date="2020-10" db="EMBL/GenBank/DDBJ databases">
        <authorList>
            <person name="Gilroy R."/>
        </authorList>
    </citation>
    <scope>NUCLEOTIDE SEQUENCE</scope>
    <source>
        <strain evidence="2">ChiBcolR7-354</strain>
    </source>
</reference>
<evidence type="ECO:0000313" key="3">
    <source>
        <dbReference type="Proteomes" id="UP000824262"/>
    </source>
</evidence>
<keyword evidence="1" id="KW-0812">Transmembrane</keyword>
<keyword evidence="1" id="KW-0472">Membrane</keyword>
<accession>A0A9D0ZFP6</accession>
<evidence type="ECO:0000256" key="1">
    <source>
        <dbReference type="SAM" id="Phobius"/>
    </source>
</evidence>
<feature type="transmembrane region" description="Helical" evidence="1">
    <location>
        <begin position="136"/>
        <end position="163"/>
    </location>
</feature>
<feature type="transmembrane region" description="Helical" evidence="1">
    <location>
        <begin position="32"/>
        <end position="50"/>
    </location>
</feature>
<reference evidence="2" key="2">
    <citation type="journal article" date="2021" name="PeerJ">
        <title>Extensive microbial diversity within the chicken gut microbiome revealed by metagenomics and culture.</title>
        <authorList>
            <person name="Gilroy R."/>
            <person name="Ravi A."/>
            <person name="Getino M."/>
            <person name="Pursley I."/>
            <person name="Horton D.L."/>
            <person name="Alikhan N.F."/>
            <person name="Baker D."/>
            <person name="Gharbi K."/>
            <person name="Hall N."/>
            <person name="Watson M."/>
            <person name="Adriaenssens E.M."/>
            <person name="Foster-Nyarko E."/>
            <person name="Jarju S."/>
            <person name="Secka A."/>
            <person name="Antonio M."/>
            <person name="Oren A."/>
            <person name="Chaudhuri R.R."/>
            <person name="La Ragione R."/>
            <person name="Hildebrand F."/>
            <person name="Pallen M.J."/>
        </authorList>
    </citation>
    <scope>NUCLEOTIDE SEQUENCE</scope>
    <source>
        <strain evidence="2">ChiBcolR7-354</strain>
    </source>
</reference>
<dbReference type="InterPro" id="IPR007563">
    <property type="entry name" value="DUF554"/>
</dbReference>
<feature type="transmembrane region" description="Helical" evidence="1">
    <location>
        <begin position="169"/>
        <end position="199"/>
    </location>
</feature>